<accession>A0A1J1HU67</accession>
<dbReference type="EMBL" id="CVRI01000015">
    <property type="protein sequence ID" value="CRK90038.1"/>
    <property type="molecule type" value="Genomic_DNA"/>
</dbReference>
<dbReference type="Proteomes" id="UP000183832">
    <property type="component" value="Unassembled WGS sequence"/>
</dbReference>
<protein>
    <submittedName>
        <fullName evidence="1">CLUMA_CG003763, isoform A</fullName>
    </submittedName>
</protein>
<sequence length="124" mass="14197">MASDMEGVKEIATLKISSWIHANGFREDLWAVQSLTANVWDNYVDGEFGKLILQRSSKLRVDERLFHEENPGKNFHFSSIKQFSASNKKKCYPCCSPEKVSGVKEVYIKSLTETLLQEPLDNRL</sequence>
<name>A0A1J1HU67_9DIPT</name>
<proteinExistence type="predicted"/>
<reference evidence="1 2" key="1">
    <citation type="submission" date="2015-04" db="EMBL/GenBank/DDBJ databases">
        <authorList>
            <person name="Syromyatnikov M.Y."/>
            <person name="Popov V.N."/>
        </authorList>
    </citation>
    <scope>NUCLEOTIDE SEQUENCE [LARGE SCALE GENOMIC DNA]</scope>
</reference>
<keyword evidence="2" id="KW-1185">Reference proteome</keyword>
<evidence type="ECO:0000313" key="2">
    <source>
        <dbReference type="Proteomes" id="UP000183832"/>
    </source>
</evidence>
<gene>
    <name evidence="1" type="ORF">CLUMA_CG003763</name>
</gene>
<organism evidence="1 2">
    <name type="scientific">Clunio marinus</name>
    <dbReference type="NCBI Taxonomy" id="568069"/>
    <lineage>
        <taxon>Eukaryota</taxon>
        <taxon>Metazoa</taxon>
        <taxon>Ecdysozoa</taxon>
        <taxon>Arthropoda</taxon>
        <taxon>Hexapoda</taxon>
        <taxon>Insecta</taxon>
        <taxon>Pterygota</taxon>
        <taxon>Neoptera</taxon>
        <taxon>Endopterygota</taxon>
        <taxon>Diptera</taxon>
        <taxon>Nematocera</taxon>
        <taxon>Chironomoidea</taxon>
        <taxon>Chironomidae</taxon>
        <taxon>Clunio</taxon>
    </lineage>
</organism>
<dbReference type="AlphaFoldDB" id="A0A1J1HU67"/>
<evidence type="ECO:0000313" key="1">
    <source>
        <dbReference type="EMBL" id="CRK90038.1"/>
    </source>
</evidence>